<keyword evidence="1" id="KW-0812">Transmembrane</keyword>
<dbReference type="RefSeq" id="WP_377301137.1">
    <property type="nucleotide sequence ID" value="NZ_CP180191.1"/>
</dbReference>
<keyword evidence="1" id="KW-0472">Membrane</keyword>
<accession>A0ABV7H2A6</accession>
<dbReference type="EMBL" id="JBHRTI010000003">
    <property type="protein sequence ID" value="MFC3146706.1"/>
    <property type="molecule type" value="Genomic_DNA"/>
</dbReference>
<evidence type="ECO:0000313" key="3">
    <source>
        <dbReference type="Proteomes" id="UP001595556"/>
    </source>
</evidence>
<proteinExistence type="predicted"/>
<organism evidence="2 3">
    <name type="scientific">Piscinibacterium candidicorallinum</name>
    <dbReference type="NCBI Taxonomy" id="1793872"/>
    <lineage>
        <taxon>Bacteria</taxon>
        <taxon>Pseudomonadati</taxon>
        <taxon>Pseudomonadota</taxon>
        <taxon>Betaproteobacteria</taxon>
        <taxon>Burkholderiales</taxon>
        <taxon>Piscinibacterium</taxon>
    </lineage>
</organism>
<comment type="caution">
    <text evidence="2">The sequence shown here is derived from an EMBL/GenBank/DDBJ whole genome shotgun (WGS) entry which is preliminary data.</text>
</comment>
<name>A0ABV7H2A6_9BURK</name>
<dbReference type="Proteomes" id="UP001595556">
    <property type="component" value="Unassembled WGS sequence"/>
</dbReference>
<sequence>MAASEASSGLIAWMPLFQGLIGALGGLAVAAFTVYFTNRAAAERAAKQVREEREVRRRDVLRAKAEEAAAAVQGALDATMALYGRLKDWRGLTDDQRAEAVKQCVFQCSQQLAKVGALGLLYFEDLQQPLDGLLAACGAVAEQMNNESRLLIQDERQWDVTGAAGRMRPSIERQAGAARELFRRLALLHRLDFGESARLPGQQANPVPVPWWDKAHPRYGSR</sequence>
<keyword evidence="3" id="KW-1185">Reference proteome</keyword>
<keyword evidence="1" id="KW-1133">Transmembrane helix</keyword>
<protein>
    <submittedName>
        <fullName evidence="2">Uncharacterized protein</fullName>
    </submittedName>
</protein>
<evidence type="ECO:0000256" key="1">
    <source>
        <dbReference type="SAM" id="Phobius"/>
    </source>
</evidence>
<reference evidence="3" key="1">
    <citation type="journal article" date="2019" name="Int. J. Syst. Evol. Microbiol.">
        <title>The Global Catalogue of Microorganisms (GCM) 10K type strain sequencing project: providing services to taxonomists for standard genome sequencing and annotation.</title>
        <authorList>
            <consortium name="The Broad Institute Genomics Platform"/>
            <consortium name="The Broad Institute Genome Sequencing Center for Infectious Disease"/>
            <person name="Wu L."/>
            <person name="Ma J."/>
        </authorList>
    </citation>
    <scope>NUCLEOTIDE SEQUENCE [LARGE SCALE GENOMIC DNA]</scope>
    <source>
        <strain evidence="3">KCTC 52168</strain>
    </source>
</reference>
<evidence type="ECO:0000313" key="2">
    <source>
        <dbReference type="EMBL" id="MFC3146706.1"/>
    </source>
</evidence>
<gene>
    <name evidence="2" type="ORF">ACFOEN_03515</name>
</gene>
<feature type="transmembrane region" description="Helical" evidence="1">
    <location>
        <begin position="12"/>
        <end position="37"/>
    </location>
</feature>